<dbReference type="GO" id="GO:0051119">
    <property type="term" value="F:sugar transmembrane transporter activity"/>
    <property type="evidence" value="ECO:0007669"/>
    <property type="project" value="InterPro"/>
</dbReference>
<feature type="transmembrane region" description="Helical" evidence="10">
    <location>
        <begin position="110"/>
        <end position="129"/>
    </location>
</feature>
<keyword evidence="9 10" id="KW-0472">Membrane</keyword>
<keyword evidence="12" id="KW-1185">Reference proteome</keyword>
<comment type="caution">
    <text evidence="11">The sequence shown here is derived from an EMBL/GenBank/DDBJ whole genome shotgun (WGS) entry which is preliminary data.</text>
</comment>
<name>A0AAW1GZ02_SAPOF</name>
<evidence type="ECO:0000256" key="9">
    <source>
        <dbReference type="ARBA" id="ARBA00023136"/>
    </source>
</evidence>
<dbReference type="InterPro" id="IPR047664">
    <property type="entry name" value="SWEET"/>
</dbReference>
<dbReference type="Gene3D" id="1.20.1280.290">
    <property type="match status" value="2"/>
</dbReference>
<comment type="similarity">
    <text evidence="2 10">Belongs to the SWEET sugar transporter family.</text>
</comment>
<evidence type="ECO:0000256" key="8">
    <source>
        <dbReference type="ARBA" id="ARBA00022989"/>
    </source>
</evidence>
<dbReference type="InterPro" id="IPR004316">
    <property type="entry name" value="SWEET_rpt"/>
</dbReference>
<keyword evidence="6 10" id="KW-0812">Transmembrane</keyword>
<keyword evidence="7" id="KW-0677">Repeat</keyword>
<dbReference type="EMBL" id="JBDFQZ010000013">
    <property type="protein sequence ID" value="KAK9668942.1"/>
    <property type="molecule type" value="Genomic_DNA"/>
</dbReference>
<feature type="transmembrane region" description="Helical" evidence="10">
    <location>
        <begin position="196"/>
        <end position="218"/>
    </location>
</feature>
<evidence type="ECO:0000256" key="10">
    <source>
        <dbReference type="RuleBase" id="RU910715"/>
    </source>
</evidence>
<organism evidence="11 12">
    <name type="scientific">Saponaria officinalis</name>
    <name type="common">Common soapwort</name>
    <name type="synonym">Lychnis saponaria</name>
    <dbReference type="NCBI Taxonomy" id="3572"/>
    <lineage>
        <taxon>Eukaryota</taxon>
        <taxon>Viridiplantae</taxon>
        <taxon>Streptophyta</taxon>
        <taxon>Embryophyta</taxon>
        <taxon>Tracheophyta</taxon>
        <taxon>Spermatophyta</taxon>
        <taxon>Magnoliopsida</taxon>
        <taxon>eudicotyledons</taxon>
        <taxon>Gunneridae</taxon>
        <taxon>Pentapetalae</taxon>
        <taxon>Caryophyllales</taxon>
        <taxon>Caryophyllaceae</taxon>
        <taxon>Caryophylleae</taxon>
        <taxon>Saponaria</taxon>
    </lineage>
</organism>
<protein>
    <recommendedName>
        <fullName evidence="10">Bidirectional sugar transporter SWEET</fullName>
    </recommendedName>
</protein>
<dbReference type="GO" id="GO:0005886">
    <property type="term" value="C:plasma membrane"/>
    <property type="evidence" value="ECO:0007669"/>
    <property type="project" value="UniProtKB-SubCell"/>
</dbReference>
<evidence type="ECO:0000256" key="5">
    <source>
        <dbReference type="ARBA" id="ARBA00022597"/>
    </source>
</evidence>
<evidence type="ECO:0000256" key="7">
    <source>
        <dbReference type="ARBA" id="ARBA00022737"/>
    </source>
</evidence>
<dbReference type="PANTHER" id="PTHR10791">
    <property type="entry name" value="RAG1-ACTIVATING PROTEIN 1"/>
    <property type="match status" value="1"/>
</dbReference>
<dbReference type="Proteomes" id="UP001443914">
    <property type="component" value="Unassembled WGS sequence"/>
</dbReference>
<keyword evidence="8 10" id="KW-1133">Transmembrane helix</keyword>
<dbReference type="AlphaFoldDB" id="A0AAW1GZ02"/>
<comment type="function">
    <text evidence="10">Mediates both low-affinity uptake and efflux of sugar across the membrane.</text>
</comment>
<feature type="transmembrane region" description="Helical" evidence="10">
    <location>
        <begin position="169"/>
        <end position="190"/>
    </location>
</feature>
<evidence type="ECO:0000256" key="3">
    <source>
        <dbReference type="ARBA" id="ARBA00022448"/>
    </source>
</evidence>
<evidence type="ECO:0000313" key="11">
    <source>
        <dbReference type="EMBL" id="KAK9668942.1"/>
    </source>
</evidence>
<keyword evidence="5 10" id="KW-0762">Sugar transport</keyword>
<keyword evidence="4" id="KW-1003">Cell membrane</keyword>
<reference evidence="11" key="1">
    <citation type="submission" date="2024-03" db="EMBL/GenBank/DDBJ databases">
        <title>WGS assembly of Saponaria officinalis var. Norfolk2.</title>
        <authorList>
            <person name="Jenkins J."/>
            <person name="Shu S."/>
            <person name="Grimwood J."/>
            <person name="Barry K."/>
            <person name="Goodstein D."/>
            <person name="Schmutz J."/>
            <person name="Leebens-Mack J."/>
            <person name="Osbourn A."/>
        </authorList>
    </citation>
    <scope>NUCLEOTIDE SEQUENCE [LARGE SCALE GENOMIC DNA]</scope>
    <source>
        <strain evidence="11">JIC</strain>
    </source>
</reference>
<dbReference type="PANTHER" id="PTHR10791:SF165">
    <property type="entry name" value="BIDIRECTIONAL SUGAR TRANSPORTER SWEET10"/>
    <property type="match status" value="1"/>
</dbReference>
<sequence>MTTFAHFIQTLPWATIFGYLGNTISFLVFLSPIPTCYRIYKKKSTEEFQSIPYVVAFFSAILWLFYAYIKTDVIFLVTINLFGVFIETIYLGIFLAYANKQTRINTMKMLLLFNVFGFGVIVFFTLVIAKTTSARLTILGWICLVFSLCVFVAPLGVMRKVIRTKSVKYMPFFLSFFLTISAVEWFFYGLCKHDPYVAIPNILGFSFGILQMILYAIYRNAKPVDEELPIGKKAISTDEIIVNDEPIKIQPKINPKDDGVFAIEIPNFGLIHVPHVNNNDNEDDEPMDQKMMKKIGLNHTPPPIAVAV</sequence>
<dbReference type="FunFam" id="1.20.1280.290:FF:000001">
    <property type="entry name" value="Bidirectional sugar transporter SWEET"/>
    <property type="match status" value="1"/>
</dbReference>
<evidence type="ECO:0000256" key="1">
    <source>
        <dbReference type="ARBA" id="ARBA00004651"/>
    </source>
</evidence>
<gene>
    <name evidence="11" type="ORF">RND81_13G097400</name>
</gene>
<keyword evidence="3 10" id="KW-0813">Transport</keyword>
<evidence type="ECO:0000256" key="2">
    <source>
        <dbReference type="ARBA" id="ARBA00007809"/>
    </source>
</evidence>
<evidence type="ECO:0000256" key="6">
    <source>
        <dbReference type="ARBA" id="ARBA00022692"/>
    </source>
</evidence>
<evidence type="ECO:0000256" key="4">
    <source>
        <dbReference type="ARBA" id="ARBA00022475"/>
    </source>
</evidence>
<dbReference type="Pfam" id="PF03083">
    <property type="entry name" value="MtN3_slv"/>
    <property type="match status" value="2"/>
</dbReference>
<feature type="transmembrane region" description="Helical" evidence="10">
    <location>
        <begin position="51"/>
        <end position="69"/>
    </location>
</feature>
<feature type="transmembrane region" description="Helical" evidence="10">
    <location>
        <begin position="12"/>
        <end position="30"/>
    </location>
</feature>
<proteinExistence type="inferred from homology"/>
<dbReference type="FunFam" id="1.20.1280.290:FF:000003">
    <property type="entry name" value="Bidirectional sugar transporter SWEET"/>
    <property type="match status" value="1"/>
</dbReference>
<feature type="transmembrane region" description="Helical" evidence="10">
    <location>
        <begin position="75"/>
        <end position="98"/>
    </location>
</feature>
<evidence type="ECO:0000313" key="12">
    <source>
        <dbReference type="Proteomes" id="UP001443914"/>
    </source>
</evidence>
<accession>A0AAW1GZ02</accession>
<feature type="transmembrane region" description="Helical" evidence="10">
    <location>
        <begin position="135"/>
        <end position="157"/>
    </location>
</feature>
<comment type="subcellular location">
    <subcellularLocation>
        <location evidence="1 10">Cell membrane</location>
        <topology evidence="1 10">Multi-pass membrane protein</topology>
    </subcellularLocation>
</comment>